<evidence type="ECO:0000313" key="2">
    <source>
        <dbReference type="Proteomes" id="UP000077315"/>
    </source>
</evidence>
<organism evidence="1 2">
    <name type="scientific">Phycomyces blakesleeanus (strain ATCC 8743b / DSM 1359 / FGSC 10004 / NBRC 33097 / NRRL 1555)</name>
    <dbReference type="NCBI Taxonomy" id="763407"/>
    <lineage>
        <taxon>Eukaryota</taxon>
        <taxon>Fungi</taxon>
        <taxon>Fungi incertae sedis</taxon>
        <taxon>Mucoromycota</taxon>
        <taxon>Mucoromycotina</taxon>
        <taxon>Mucoromycetes</taxon>
        <taxon>Mucorales</taxon>
        <taxon>Phycomycetaceae</taxon>
        <taxon>Phycomyces</taxon>
    </lineage>
</organism>
<name>A0A162U3M8_PHYB8</name>
<dbReference type="AlphaFoldDB" id="A0A162U3M8"/>
<dbReference type="Proteomes" id="UP000077315">
    <property type="component" value="Unassembled WGS sequence"/>
</dbReference>
<dbReference type="VEuPathDB" id="FungiDB:PHYBLDRAFT_168554"/>
<keyword evidence="2" id="KW-1185">Reference proteome</keyword>
<proteinExistence type="predicted"/>
<protein>
    <submittedName>
        <fullName evidence="1">Uncharacterized protein</fullName>
    </submittedName>
</protein>
<dbReference type="EMBL" id="KV440981">
    <property type="protein sequence ID" value="OAD73202.1"/>
    <property type="molecule type" value="Genomic_DNA"/>
</dbReference>
<reference evidence="2" key="1">
    <citation type="submission" date="2015-06" db="EMBL/GenBank/DDBJ databases">
        <title>Expansion of signal transduction pathways in fungi by whole-genome duplication.</title>
        <authorList>
            <consortium name="DOE Joint Genome Institute"/>
            <person name="Corrochano L.M."/>
            <person name="Kuo A."/>
            <person name="Marcet-Houben M."/>
            <person name="Polaino S."/>
            <person name="Salamov A."/>
            <person name="Villalobos J.M."/>
            <person name="Alvarez M.I."/>
            <person name="Avalos J."/>
            <person name="Benito E.P."/>
            <person name="Benoit I."/>
            <person name="Burger G."/>
            <person name="Camino L.P."/>
            <person name="Canovas D."/>
            <person name="Cerda-Olmedo E."/>
            <person name="Cheng J.-F."/>
            <person name="Dominguez A."/>
            <person name="Elias M."/>
            <person name="Eslava A.P."/>
            <person name="Glaser F."/>
            <person name="Grimwood J."/>
            <person name="Gutierrez G."/>
            <person name="Heitman J."/>
            <person name="Henrissat B."/>
            <person name="Iturriaga E.A."/>
            <person name="Lang B.F."/>
            <person name="Lavin J.L."/>
            <person name="Lee S."/>
            <person name="Li W."/>
            <person name="Lindquist E."/>
            <person name="Lopez-Garcia S."/>
            <person name="Luque E.M."/>
            <person name="Marcos A.T."/>
            <person name="Martin J."/>
            <person name="McCluskey K."/>
            <person name="Medina H.R."/>
            <person name="Miralles-Duran A."/>
            <person name="Miyazaki A."/>
            <person name="Munoz-Torres E."/>
            <person name="Oguiza J.A."/>
            <person name="Ohm R."/>
            <person name="Olmedo M."/>
            <person name="Orejas M."/>
            <person name="Ortiz-Castellanos L."/>
            <person name="Pisabarro A.G."/>
            <person name="Rodriguez-Romero J."/>
            <person name="Ruiz-Herrera J."/>
            <person name="Ruiz-Vazquez R."/>
            <person name="Sanz C."/>
            <person name="Schackwitz W."/>
            <person name="Schmutz J."/>
            <person name="Shahriari M."/>
            <person name="Shelest E."/>
            <person name="Silva-Franco F."/>
            <person name="Soanes D."/>
            <person name="Syed K."/>
            <person name="Tagua V.G."/>
            <person name="Talbot N.J."/>
            <person name="Thon M."/>
            <person name="De vries R.P."/>
            <person name="Wiebenga A."/>
            <person name="Yadav J.S."/>
            <person name="Braun E.L."/>
            <person name="Baker S."/>
            <person name="Garre V."/>
            <person name="Horwitz B."/>
            <person name="Torres-Martinez S."/>
            <person name="Idnurm A."/>
            <person name="Herrera-Estrella A."/>
            <person name="Gabaldon T."/>
            <person name="Grigoriev I.V."/>
        </authorList>
    </citation>
    <scope>NUCLEOTIDE SEQUENCE [LARGE SCALE GENOMIC DNA]</scope>
    <source>
        <strain evidence="2">NRRL 1555(-)</strain>
    </source>
</reference>
<sequence length="133" mass="15000">MDVNTVSSQCPGCSGTDHRRVNSLRYPSNRKVQTWSQIKNKCSKHLQHYATVFCSYEYQPVCIFVQINLSEIFHSHGLVGDLISCLVAGYPTFTSKQRTCEACIFLLFLFFKGGEITGKAINVDEDQRPSLSL</sequence>
<dbReference type="RefSeq" id="XP_018291242.1">
    <property type="nucleotide sequence ID" value="XM_018435892.1"/>
</dbReference>
<accession>A0A162U3M8</accession>
<evidence type="ECO:0000313" key="1">
    <source>
        <dbReference type="EMBL" id="OAD73202.1"/>
    </source>
</evidence>
<dbReference type="InParanoid" id="A0A162U3M8"/>
<gene>
    <name evidence="1" type="ORF">PHYBLDRAFT_168554</name>
</gene>
<dbReference type="GeneID" id="28996798"/>